<dbReference type="InterPro" id="IPR054399">
    <property type="entry name" value="Fervidolysin-like_N_prodom"/>
</dbReference>
<evidence type="ECO:0000256" key="8">
    <source>
        <dbReference type="PROSITE-ProRule" id="PRU01240"/>
    </source>
</evidence>
<keyword evidence="13" id="KW-1185">Reference proteome</keyword>
<feature type="active site" description="Charge relay system" evidence="7 8">
    <location>
        <position position="194"/>
    </location>
</feature>
<dbReference type="InterPro" id="IPR050131">
    <property type="entry name" value="Peptidase_S8_subtilisin-like"/>
</dbReference>
<dbReference type="PRINTS" id="PR00723">
    <property type="entry name" value="SUBTILISIN"/>
</dbReference>
<dbReference type="GO" id="GO:0004252">
    <property type="term" value="F:serine-type endopeptidase activity"/>
    <property type="evidence" value="ECO:0007669"/>
    <property type="project" value="UniProtKB-UniRule"/>
</dbReference>
<evidence type="ECO:0000256" key="2">
    <source>
        <dbReference type="ARBA" id="ARBA00011073"/>
    </source>
</evidence>
<dbReference type="PROSITE" id="PS51892">
    <property type="entry name" value="SUBTILASE"/>
    <property type="match status" value="1"/>
</dbReference>
<evidence type="ECO:0000256" key="7">
    <source>
        <dbReference type="PIRSR" id="PIRSR615500-1"/>
    </source>
</evidence>
<evidence type="ECO:0000259" key="11">
    <source>
        <dbReference type="Pfam" id="PF22148"/>
    </source>
</evidence>
<dbReference type="PROSITE" id="PS00138">
    <property type="entry name" value="SUBTILASE_SER"/>
    <property type="match status" value="1"/>
</dbReference>
<dbReference type="Pfam" id="PF00082">
    <property type="entry name" value="Peptidase_S8"/>
    <property type="match status" value="1"/>
</dbReference>
<dbReference type="OrthoDB" id="1723494at2"/>
<dbReference type="GO" id="GO:0006508">
    <property type="term" value="P:proteolysis"/>
    <property type="evidence" value="ECO:0007669"/>
    <property type="project" value="UniProtKB-KW"/>
</dbReference>
<dbReference type="InterPro" id="IPR036852">
    <property type="entry name" value="Peptidase_S8/S53_dom_sf"/>
</dbReference>
<feature type="active site" description="Charge relay system" evidence="7 8">
    <location>
        <position position="160"/>
    </location>
</feature>
<dbReference type="InterPro" id="IPR023827">
    <property type="entry name" value="Peptidase_S8_Asp-AS"/>
</dbReference>
<dbReference type="InterPro" id="IPR022398">
    <property type="entry name" value="Peptidase_S8_His-AS"/>
</dbReference>
<organism evidence="12 13">
    <name type="scientific">Brevibacillus fluminis</name>
    <dbReference type="NCBI Taxonomy" id="511487"/>
    <lineage>
        <taxon>Bacteria</taxon>
        <taxon>Bacillati</taxon>
        <taxon>Bacillota</taxon>
        <taxon>Bacilli</taxon>
        <taxon>Bacillales</taxon>
        <taxon>Paenibacillaceae</taxon>
        <taxon>Brevibacillus</taxon>
    </lineage>
</organism>
<evidence type="ECO:0000256" key="3">
    <source>
        <dbReference type="ARBA" id="ARBA00022525"/>
    </source>
</evidence>
<evidence type="ECO:0000256" key="5">
    <source>
        <dbReference type="ARBA" id="ARBA00022801"/>
    </source>
</evidence>
<dbReference type="PROSITE" id="PS00137">
    <property type="entry name" value="SUBTILASE_HIS"/>
    <property type="match status" value="1"/>
</dbReference>
<dbReference type="InterPro" id="IPR015500">
    <property type="entry name" value="Peptidase_S8_subtilisin-rel"/>
</dbReference>
<name>A0A3M8DQW3_9BACL</name>
<feature type="active site" description="Charge relay system" evidence="7 8">
    <location>
        <position position="351"/>
    </location>
</feature>
<dbReference type="PANTHER" id="PTHR43806:SF11">
    <property type="entry name" value="CEREVISIN-RELATED"/>
    <property type="match status" value="1"/>
</dbReference>
<evidence type="ECO:0000259" key="10">
    <source>
        <dbReference type="Pfam" id="PF00082"/>
    </source>
</evidence>
<comment type="similarity">
    <text evidence="2 8 9">Belongs to the peptidase S8 family.</text>
</comment>
<dbReference type="GO" id="GO:0005576">
    <property type="term" value="C:extracellular region"/>
    <property type="evidence" value="ECO:0007669"/>
    <property type="project" value="UniProtKB-SubCell"/>
</dbReference>
<keyword evidence="4 8" id="KW-0645">Protease</keyword>
<reference evidence="12 13" key="1">
    <citation type="submission" date="2018-10" db="EMBL/GenBank/DDBJ databases">
        <title>Phylogenomics of Brevibacillus.</title>
        <authorList>
            <person name="Dunlap C."/>
        </authorList>
    </citation>
    <scope>NUCLEOTIDE SEQUENCE [LARGE SCALE GENOMIC DNA]</scope>
    <source>
        <strain evidence="12 13">JCM 15716</strain>
    </source>
</reference>
<feature type="domain" description="Fervidolysin-like N-terminal prodomain" evidence="11">
    <location>
        <begin position="30"/>
        <end position="102"/>
    </location>
</feature>
<dbReference type="RefSeq" id="WP_122918095.1">
    <property type="nucleotide sequence ID" value="NZ_RHHQ01000008.1"/>
</dbReference>
<dbReference type="CDD" id="cd07484">
    <property type="entry name" value="Peptidases_S8_Thermitase_like"/>
    <property type="match status" value="1"/>
</dbReference>
<dbReference type="PROSITE" id="PS00136">
    <property type="entry name" value="SUBTILASE_ASP"/>
    <property type="match status" value="1"/>
</dbReference>
<accession>A0A3M8DQW3</accession>
<evidence type="ECO:0000256" key="1">
    <source>
        <dbReference type="ARBA" id="ARBA00004613"/>
    </source>
</evidence>
<dbReference type="InterPro" id="IPR023828">
    <property type="entry name" value="Peptidase_S8_Ser-AS"/>
</dbReference>
<dbReference type="EMBL" id="RHHQ01000008">
    <property type="protein sequence ID" value="RNB89841.1"/>
    <property type="molecule type" value="Genomic_DNA"/>
</dbReference>
<dbReference type="PANTHER" id="PTHR43806">
    <property type="entry name" value="PEPTIDASE S8"/>
    <property type="match status" value="1"/>
</dbReference>
<protein>
    <submittedName>
        <fullName evidence="12">Peptidase S8</fullName>
    </submittedName>
</protein>
<evidence type="ECO:0000256" key="6">
    <source>
        <dbReference type="ARBA" id="ARBA00022825"/>
    </source>
</evidence>
<keyword evidence="6 8" id="KW-0720">Serine protease</keyword>
<evidence type="ECO:0000256" key="4">
    <source>
        <dbReference type="ARBA" id="ARBA00022670"/>
    </source>
</evidence>
<comment type="subcellular location">
    <subcellularLocation>
        <location evidence="1">Secreted</location>
    </subcellularLocation>
</comment>
<sequence>MMKRGHSFFLGSLITALLVTGISPVPTAQAAPRKAASPKVADGELIVRYKQQKKQQIHALHASSRATSIDGKTVLLKTDADTMEETAATLAKEPDVAFVEPNYIYHASESSSSRVGSSAVDDPHYDDLWGLRAIDAPQAWDTLASWKGRQTEQVTVAVVDTGVDASHPDLAGRVLATGYNTVAGNTNTFDDDGHGTHVSGTIAAVANNGIGVTGVAGSANVRILPIKVLDDNGEGTALQIAQGVDKAVELGADIINMSLGGLGRSRLLEESIHNATQKGVLVVVAAGNETDDAEGYAPASFADVVTVASVDKENMPSYFSNYGSPIDMAAPGENILSTVPGGEYDSYNGTSMATPHVTAAAALVKMTHPSWGPEEIRAALEQTAVDLGKPGIDSATGHGLLQVDKALTYDATPVMRVVSPSRSSDLWGTFAIEAAVINQEAVSVRIADNAGNELVTLPVEGGKISGRIDSGTLGTGKQSLRLQAYDAHGRTVGEEISWPITIHQGADGGLRVTVTDAEGRPADGAQVVLYSTDGPGKGYEEVARYFANEQGYCYLPKSVRNPDEQYVVVANYFDWDTGNPFTFYQRLSDVGSQNDVTLAFGETHPLSVNVLSNGKAQPLADTSLVLVPHAVGMEAEPIELLFDPNQKGQFDINLPDGTYTAYALRHAASGQNYFVEQDVTVADEAQKLTFDLDKAVPVRFTLPKGVSGGIWTPESKLTLDQYGVYFKAKQPILVTPAEELANYSVSFGQTVGKKRYVYELKADKPLDWTETKSISLLARAKAQTDDQDADIETVKPGDWLDLNYTLRYNDEHMLSVLGLAEQNAANAPVKPNGVSGQLLLPRAAATGEQPAAQAVTPQVKITDQEGKEVWTGAQSRPFIVPDDPALTSGRYKLSLDFAGFPFAVRPQTLDVRDILLKRVSSMVDVSYTDPEGVGFSQALLRVYDDKTGNLVAEEPYYGDLFGGNGTKEGEPLHFKLDDVATGKTYRFQLAALTKEHIPLYSEQTIRVTDSAVSIDLSSKEAAMTKVSLGSDSDFILGIKQGEEALPFMEEAGANGYFWLQPGTYQVSLGNLDVDKPYFFEDTIEVDGDEYQIDAEPDYSQLKKIKIDMPSQKEEYTLGLIYNIKETFGVGTGSILVLMKGDAEMYMSDELRKALSMDIVRSEQIDGHRLSIQWSPALAPTDDGYVIKFDKTTDPTLSLAADKETYHNGDTLDVSIDVTDNHGNKITYMFNSPEASQSKKSEKTSRGQIVRQRMVKDENGKTVILRYDRQAGAYQTIEFNDIYPRIQLQKDGEKIDSVKQADNWTEYQYDLPDVTEPTEYTLLWSLSFPYERKAELVIKQEE</sequence>
<evidence type="ECO:0000313" key="13">
    <source>
        <dbReference type="Proteomes" id="UP000271031"/>
    </source>
</evidence>
<dbReference type="SUPFAM" id="SSF52743">
    <property type="entry name" value="Subtilisin-like"/>
    <property type="match status" value="1"/>
</dbReference>
<feature type="domain" description="Peptidase S8/S53" evidence="10">
    <location>
        <begin position="153"/>
        <end position="399"/>
    </location>
</feature>
<dbReference type="InterPro" id="IPR000209">
    <property type="entry name" value="Peptidase_S8/S53_dom"/>
</dbReference>
<dbReference type="InterPro" id="IPR034084">
    <property type="entry name" value="Thermitase-like_dom"/>
</dbReference>
<keyword evidence="5 8" id="KW-0378">Hydrolase</keyword>
<evidence type="ECO:0000256" key="9">
    <source>
        <dbReference type="RuleBase" id="RU003355"/>
    </source>
</evidence>
<keyword evidence="3" id="KW-0964">Secreted</keyword>
<proteinExistence type="inferred from homology"/>
<dbReference type="Gene3D" id="3.40.50.200">
    <property type="entry name" value="Peptidase S8/S53 domain"/>
    <property type="match status" value="1"/>
</dbReference>
<gene>
    <name evidence="12" type="ORF">EDM56_11820</name>
</gene>
<dbReference type="Pfam" id="PF22148">
    <property type="entry name" value="Fervidolysin_NPro-like"/>
    <property type="match status" value="1"/>
</dbReference>
<evidence type="ECO:0000313" key="12">
    <source>
        <dbReference type="EMBL" id="RNB89841.1"/>
    </source>
</evidence>
<comment type="caution">
    <text evidence="12">The sequence shown here is derived from an EMBL/GenBank/DDBJ whole genome shotgun (WGS) entry which is preliminary data.</text>
</comment>
<dbReference type="Proteomes" id="UP000271031">
    <property type="component" value="Unassembled WGS sequence"/>
</dbReference>